<dbReference type="SUPFAM" id="SSF81383">
    <property type="entry name" value="F-box domain"/>
    <property type="match status" value="1"/>
</dbReference>
<feature type="domain" description="F-box" evidence="1">
    <location>
        <begin position="7"/>
        <end position="53"/>
    </location>
</feature>
<dbReference type="InterPro" id="IPR036322">
    <property type="entry name" value="WD40_repeat_dom_sf"/>
</dbReference>
<dbReference type="Gene3D" id="1.20.1280.50">
    <property type="match status" value="1"/>
</dbReference>
<gene>
    <name evidence="2" type="ORF">K443DRAFT_9883</name>
</gene>
<evidence type="ECO:0000313" key="2">
    <source>
        <dbReference type="EMBL" id="KIJ97469.1"/>
    </source>
</evidence>
<evidence type="ECO:0000313" key="3">
    <source>
        <dbReference type="Proteomes" id="UP000054477"/>
    </source>
</evidence>
<dbReference type="EMBL" id="KN838692">
    <property type="protein sequence ID" value="KIJ97469.1"/>
    <property type="molecule type" value="Genomic_DNA"/>
</dbReference>
<dbReference type="InterPro" id="IPR036047">
    <property type="entry name" value="F-box-like_dom_sf"/>
</dbReference>
<protein>
    <recommendedName>
        <fullName evidence="1">F-box domain-containing protein</fullName>
    </recommendedName>
</protein>
<organism evidence="2 3">
    <name type="scientific">Laccaria amethystina LaAM-08-1</name>
    <dbReference type="NCBI Taxonomy" id="1095629"/>
    <lineage>
        <taxon>Eukaryota</taxon>
        <taxon>Fungi</taxon>
        <taxon>Dikarya</taxon>
        <taxon>Basidiomycota</taxon>
        <taxon>Agaricomycotina</taxon>
        <taxon>Agaricomycetes</taxon>
        <taxon>Agaricomycetidae</taxon>
        <taxon>Agaricales</taxon>
        <taxon>Agaricineae</taxon>
        <taxon>Hydnangiaceae</taxon>
        <taxon>Laccaria</taxon>
    </lineage>
</organism>
<accession>A0A0C9WLQ6</accession>
<evidence type="ECO:0000259" key="1">
    <source>
        <dbReference type="PROSITE" id="PS50181"/>
    </source>
</evidence>
<dbReference type="CDD" id="cd09917">
    <property type="entry name" value="F-box_SF"/>
    <property type="match status" value="1"/>
</dbReference>
<dbReference type="SUPFAM" id="SSF50978">
    <property type="entry name" value="WD40 repeat-like"/>
    <property type="match status" value="1"/>
</dbReference>
<dbReference type="Proteomes" id="UP000054477">
    <property type="component" value="Unassembled WGS sequence"/>
</dbReference>
<dbReference type="AlphaFoldDB" id="A0A0C9WLQ6"/>
<dbReference type="SMART" id="SM00256">
    <property type="entry name" value="FBOX"/>
    <property type="match status" value="1"/>
</dbReference>
<dbReference type="InterPro" id="IPR001810">
    <property type="entry name" value="F-box_dom"/>
</dbReference>
<sequence length="531" mass="60917">MKNTIYPCLLDVLPSEIIIQILASLDYRQLLRCRSICQHLNRVIATESVLQYTIEVAMDCVVPHQKDKTAAYADHLSKLRGLRKGWRTLNWKSKTSIRVQGSCNSYELVDGYFVKVDIHGNILVLELPSATGEGRTICNENLSMIPGDFALDPTQDVIIFLKPDDRQQSSPNRMASVHVRTISTREIHPLAARPIISFDVTQSSVWGNSFYRVLTQLAGDVFAVFISTGAERSRLLIWNWMKGNLIFDSNVHALPEQTFSFSFIDSRSFIATSLRDSGSIHIFSFEDLSSENGPTHVAALLMPELNEYAAVHQFSTHCEPLFGEASTKSFSTLKGSRLHVMTIQYVTVRHFVRTDYTLFIHNQVFLNYMEDYKRGRPTKAPVVPWSEWGRENTRFLDQTTQYSWLRLRLLLLQLLFLADWNTFRYVQGQRVVCPSQDGCVQVLDFNFHPSQLQQFIFRRGTTQNVWTAPTILAANDIFKSDVKSTLPYFISRRRLTEDYDAYMIDQERILGLKVENTQGDETISQIDVFSF</sequence>
<proteinExistence type="predicted"/>
<name>A0A0C9WLQ6_9AGAR</name>
<reference evidence="3" key="2">
    <citation type="submission" date="2015-01" db="EMBL/GenBank/DDBJ databases">
        <title>Evolutionary Origins and Diversification of the Mycorrhizal Mutualists.</title>
        <authorList>
            <consortium name="DOE Joint Genome Institute"/>
            <consortium name="Mycorrhizal Genomics Consortium"/>
            <person name="Kohler A."/>
            <person name="Kuo A."/>
            <person name="Nagy L.G."/>
            <person name="Floudas D."/>
            <person name="Copeland A."/>
            <person name="Barry K.W."/>
            <person name="Cichocki N."/>
            <person name="Veneault-Fourrey C."/>
            <person name="LaButti K."/>
            <person name="Lindquist E.A."/>
            <person name="Lipzen A."/>
            <person name="Lundell T."/>
            <person name="Morin E."/>
            <person name="Murat C."/>
            <person name="Riley R."/>
            <person name="Ohm R."/>
            <person name="Sun H."/>
            <person name="Tunlid A."/>
            <person name="Henrissat B."/>
            <person name="Grigoriev I.V."/>
            <person name="Hibbett D.S."/>
            <person name="Martin F."/>
        </authorList>
    </citation>
    <scope>NUCLEOTIDE SEQUENCE [LARGE SCALE GENOMIC DNA]</scope>
    <source>
        <strain evidence="3">LaAM-08-1</strain>
    </source>
</reference>
<reference evidence="2 3" key="1">
    <citation type="submission" date="2014-04" db="EMBL/GenBank/DDBJ databases">
        <authorList>
            <consortium name="DOE Joint Genome Institute"/>
            <person name="Kuo A."/>
            <person name="Kohler A."/>
            <person name="Nagy L.G."/>
            <person name="Floudas D."/>
            <person name="Copeland A."/>
            <person name="Barry K.W."/>
            <person name="Cichocki N."/>
            <person name="Veneault-Fourrey C."/>
            <person name="LaButti K."/>
            <person name="Lindquist E.A."/>
            <person name="Lipzen A."/>
            <person name="Lundell T."/>
            <person name="Morin E."/>
            <person name="Murat C."/>
            <person name="Sun H."/>
            <person name="Tunlid A."/>
            <person name="Henrissat B."/>
            <person name="Grigoriev I.V."/>
            <person name="Hibbett D.S."/>
            <person name="Martin F."/>
            <person name="Nordberg H.P."/>
            <person name="Cantor M.N."/>
            <person name="Hua S.X."/>
        </authorList>
    </citation>
    <scope>NUCLEOTIDE SEQUENCE [LARGE SCALE GENOMIC DNA]</scope>
    <source>
        <strain evidence="2 3">LaAM-08-1</strain>
    </source>
</reference>
<dbReference type="HOGENOM" id="CLU_007279_2_0_1"/>
<dbReference type="OrthoDB" id="2745718at2759"/>
<dbReference type="PROSITE" id="PS50181">
    <property type="entry name" value="FBOX"/>
    <property type="match status" value="1"/>
</dbReference>
<dbReference type="Pfam" id="PF12937">
    <property type="entry name" value="F-box-like"/>
    <property type="match status" value="1"/>
</dbReference>
<keyword evidence="3" id="KW-1185">Reference proteome</keyword>